<dbReference type="EMBL" id="GBXM01015897">
    <property type="protein sequence ID" value="JAH92680.1"/>
    <property type="molecule type" value="Transcribed_RNA"/>
</dbReference>
<organism evidence="1">
    <name type="scientific">Anguilla anguilla</name>
    <name type="common">European freshwater eel</name>
    <name type="synonym">Muraena anguilla</name>
    <dbReference type="NCBI Taxonomy" id="7936"/>
    <lineage>
        <taxon>Eukaryota</taxon>
        <taxon>Metazoa</taxon>
        <taxon>Chordata</taxon>
        <taxon>Craniata</taxon>
        <taxon>Vertebrata</taxon>
        <taxon>Euteleostomi</taxon>
        <taxon>Actinopterygii</taxon>
        <taxon>Neopterygii</taxon>
        <taxon>Teleostei</taxon>
        <taxon>Anguilliformes</taxon>
        <taxon>Anguillidae</taxon>
        <taxon>Anguilla</taxon>
    </lineage>
</organism>
<reference evidence="1" key="2">
    <citation type="journal article" date="2015" name="Fish Shellfish Immunol.">
        <title>Early steps in the European eel (Anguilla anguilla)-Vibrio vulnificus interaction in the gills: Role of the RtxA13 toxin.</title>
        <authorList>
            <person name="Callol A."/>
            <person name="Pajuelo D."/>
            <person name="Ebbesson L."/>
            <person name="Teles M."/>
            <person name="MacKenzie S."/>
            <person name="Amaro C."/>
        </authorList>
    </citation>
    <scope>NUCLEOTIDE SEQUENCE</scope>
</reference>
<name>A0A0E9WT04_ANGAN</name>
<evidence type="ECO:0000313" key="1">
    <source>
        <dbReference type="EMBL" id="JAH92680.1"/>
    </source>
</evidence>
<protein>
    <submittedName>
        <fullName evidence="1">Uncharacterized protein</fullName>
    </submittedName>
</protein>
<reference evidence="1" key="1">
    <citation type="submission" date="2014-11" db="EMBL/GenBank/DDBJ databases">
        <authorList>
            <person name="Amaro Gonzalez C."/>
        </authorList>
    </citation>
    <scope>NUCLEOTIDE SEQUENCE</scope>
</reference>
<accession>A0A0E9WT04</accession>
<dbReference type="AlphaFoldDB" id="A0A0E9WT04"/>
<proteinExistence type="predicted"/>
<sequence>MTSFNLQYNYTPLKKEKKLRYLINDKQIFRFPGSSTMPKSCWKGSIDAATLIHKAKQQVLITVNLFFPSMPALHISFYHTT</sequence>